<comment type="caution">
    <text evidence="2">The sequence shown here is derived from an EMBL/GenBank/DDBJ whole genome shotgun (WGS) entry which is preliminary data.</text>
</comment>
<evidence type="ECO:0008006" key="4">
    <source>
        <dbReference type="Google" id="ProtNLM"/>
    </source>
</evidence>
<dbReference type="Gene3D" id="3.40.50.1110">
    <property type="entry name" value="SGNH hydrolase"/>
    <property type="match status" value="1"/>
</dbReference>
<dbReference type="GO" id="GO:0016788">
    <property type="term" value="F:hydrolase activity, acting on ester bonds"/>
    <property type="evidence" value="ECO:0007669"/>
    <property type="project" value="UniProtKB-ARBA"/>
</dbReference>
<dbReference type="SUPFAM" id="SSF52266">
    <property type="entry name" value="SGNH hydrolase"/>
    <property type="match status" value="1"/>
</dbReference>
<feature type="chain" id="PRO_5032623041" description="PEP-CTERM sorting domain-containing protein" evidence="1">
    <location>
        <begin position="23"/>
        <end position="315"/>
    </location>
</feature>
<name>A0A840LG25_9BURK</name>
<evidence type="ECO:0000313" key="2">
    <source>
        <dbReference type="EMBL" id="MBB4845985.1"/>
    </source>
</evidence>
<protein>
    <recommendedName>
        <fullName evidence="4">PEP-CTERM sorting domain-containing protein</fullName>
    </recommendedName>
</protein>
<gene>
    <name evidence="2" type="ORF">HNP55_004539</name>
</gene>
<keyword evidence="1" id="KW-0732">Signal</keyword>
<accession>A0A840LG25</accession>
<dbReference type="Proteomes" id="UP000562027">
    <property type="component" value="Unassembled WGS sequence"/>
</dbReference>
<proteinExistence type="predicted"/>
<evidence type="ECO:0000313" key="3">
    <source>
        <dbReference type="Proteomes" id="UP000562027"/>
    </source>
</evidence>
<evidence type="ECO:0000256" key="1">
    <source>
        <dbReference type="SAM" id="SignalP"/>
    </source>
</evidence>
<keyword evidence="3" id="KW-1185">Reference proteome</keyword>
<dbReference type="InterPro" id="IPR036514">
    <property type="entry name" value="SGNH_hydro_sf"/>
</dbReference>
<dbReference type="EMBL" id="JACHLP010000012">
    <property type="protein sequence ID" value="MBB4845985.1"/>
    <property type="molecule type" value="Genomic_DNA"/>
</dbReference>
<reference evidence="2 3" key="1">
    <citation type="submission" date="2020-08" db="EMBL/GenBank/DDBJ databases">
        <title>Functional genomics of gut bacteria from endangered species of beetles.</title>
        <authorList>
            <person name="Carlos-Shanley C."/>
        </authorList>
    </citation>
    <scope>NUCLEOTIDE SEQUENCE [LARGE SCALE GENOMIC DNA]</scope>
    <source>
        <strain evidence="2 3">S00239</strain>
    </source>
</reference>
<organism evidence="2 3">
    <name type="scientific">Roseateles oligotrophus</name>
    <dbReference type="NCBI Taxonomy" id="1769250"/>
    <lineage>
        <taxon>Bacteria</taxon>
        <taxon>Pseudomonadati</taxon>
        <taxon>Pseudomonadota</taxon>
        <taxon>Betaproteobacteria</taxon>
        <taxon>Burkholderiales</taxon>
        <taxon>Sphaerotilaceae</taxon>
        <taxon>Roseateles</taxon>
    </lineage>
</organism>
<sequence>MHKALAALLLLALWGAAAAAQAERVLFIGNSFTYGRGSPLESYRADTVTDLNQTGMSGVPALFKAFSAQAGLAYEVSIEARGGADLDWHLAQRRELLSAGRWDRVLMQTHSLLDRSHPGRPDALLRSSQEMAALLRRRNPEIAIHLMATWARADQLHRPGSAWWGRSVEAMTQDLRKGYEQAHAELKKQPGAEFVQALVPVGEAWQRAIQQGLATRDPYRPLAAGQFDLWADDQHHASVFGAYLEGLVVFGAVTGRDPRSLGAHECAAHDLGLSPDQARALQQIAFEQLGVERGSVLKAMPAADAGAARPCVDVR</sequence>
<dbReference type="AlphaFoldDB" id="A0A840LG25"/>
<dbReference type="RefSeq" id="WP_184304412.1">
    <property type="nucleotide sequence ID" value="NZ_JACHLP010000012.1"/>
</dbReference>
<feature type="signal peptide" evidence="1">
    <location>
        <begin position="1"/>
        <end position="22"/>
    </location>
</feature>